<sequence>MKKKYFLGIGLAVLVVLVVGALIWSAQQNKNAKETTIHQNDVKQIKLTRDELKFQPDFFEVSRSKGTLCLTPVKAEHKKESEVFYQKQNYKLKKVQLFFPSKKLLKDKKYPGEIRMQHQAKSGDKLTVISYVERGKENFALKETSEIAKKLKKNEKIKTQDPVSTLALISQDYRVVRYKQSEKQLYLVFNQPITLSQKEFDSFKSMK</sequence>
<accession>A0A3D8TL62</accession>
<proteinExistence type="predicted"/>
<dbReference type="Gene3D" id="3.10.200.10">
    <property type="entry name" value="Alpha carbonic anhydrase"/>
    <property type="match status" value="1"/>
</dbReference>
<gene>
    <name evidence="1" type="ORF">UR08_12315</name>
</gene>
<dbReference type="EMBL" id="LARY01000003">
    <property type="protein sequence ID" value="RDW99589.1"/>
    <property type="molecule type" value="Genomic_DNA"/>
</dbReference>
<evidence type="ECO:0000313" key="1">
    <source>
        <dbReference type="EMBL" id="RDW99589.1"/>
    </source>
</evidence>
<dbReference type="AlphaFoldDB" id="A0A3D8TL62"/>
<dbReference type="SUPFAM" id="SSF51069">
    <property type="entry name" value="Carbonic anhydrase"/>
    <property type="match status" value="1"/>
</dbReference>
<dbReference type="RefSeq" id="WP_115753977.1">
    <property type="nucleotide sequence ID" value="NZ_LARY01000003.1"/>
</dbReference>
<dbReference type="Proteomes" id="UP000257055">
    <property type="component" value="Unassembled WGS sequence"/>
</dbReference>
<keyword evidence="2" id="KW-1185">Reference proteome</keyword>
<protein>
    <submittedName>
        <fullName evidence="1">Uncharacterized protein</fullName>
    </submittedName>
</protein>
<dbReference type="InterPro" id="IPR036398">
    <property type="entry name" value="CA_dom_sf"/>
</dbReference>
<name>A0A3D8TL62_9LIST</name>
<organism evidence="1 2">
    <name type="scientific">Listeria kieliensis</name>
    <dbReference type="NCBI Taxonomy" id="1621700"/>
    <lineage>
        <taxon>Bacteria</taxon>
        <taxon>Bacillati</taxon>
        <taxon>Bacillota</taxon>
        <taxon>Bacilli</taxon>
        <taxon>Bacillales</taxon>
        <taxon>Listeriaceae</taxon>
        <taxon>Listeria</taxon>
    </lineage>
</organism>
<comment type="caution">
    <text evidence="1">The sequence shown here is derived from an EMBL/GenBank/DDBJ whole genome shotgun (WGS) entry which is preliminary data.</text>
</comment>
<evidence type="ECO:0000313" key="2">
    <source>
        <dbReference type="Proteomes" id="UP000257055"/>
    </source>
</evidence>
<reference evidence="2" key="1">
    <citation type="submission" date="2015-04" db="EMBL/GenBank/DDBJ databases">
        <authorList>
            <person name="Schardt J."/>
            <person name="Mueller-Herbst S."/>
            <person name="Scherer S."/>
            <person name="Huptas C."/>
        </authorList>
    </citation>
    <scope>NUCLEOTIDE SEQUENCE [LARGE SCALE GENOMIC DNA]</scope>
    <source>
        <strain evidence="2">Kiel-L1</strain>
    </source>
</reference>